<organism evidence="3">
    <name type="scientific">Serratia fonticola</name>
    <dbReference type="NCBI Taxonomy" id="47917"/>
    <lineage>
        <taxon>Bacteria</taxon>
        <taxon>Pseudomonadati</taxon>
        <taxon>Pseudomonadota</taxon>
        <taxon>Gammaproteobacteria</taxon>
        <taxon>Enterobacterales</taxon>
        <taxon>Yersiniaceae</taxon>
        <taxon>Serratia</taxon>
    </lineage>
</organism>
<keyword evidence="2" id="KW-0804">Transcription</keyword>
<dbReference type="AlphaFoldDB" id="A0A559T1D0"/>
<keyword evidence="1" id="KW-0805">Transcription regulation</keyword>
<dbReference type="InterPro" id="IPR006793">
    <property type="entry name" value="FaeA"/>
</dbReference>
<comment type="caution">
    <text evidence="3">The sequence shown here is derived from an EMBL/GenBank/DDBJ whole genome shotgun (WGS) entry which is preliminary data.</text>
</comment>
<reference evidence="3" key="2">
    <citation type="submission" date="2019-08" db="EMBL/GenBank/DDBJ databases">
        <title>Investigation of anaerobic lignin degradation for improved lignocellulosic biofuels.</title>
        <authorList>
            <person name="Deangelis K.PhD."/>
        </authorList>
    </citation>
    <scope>NUCLEOTIDE SEQUENCE [LARGE SCALE GENOMIC DNA]</scope>
    <source>
        <strain evidence="3">128R</strain>
    </source>
</reference>
<dbReference type="SUPFAM" id="SSF46785">
    <property type="entry name" value="Winged helix' DNA-binding domain"/>
    <property type="match status" value="1"/>
</dbReference>
<evidence type="ECO:0000256" key="1">
    <source>
        <dbReference type="ARBA" id="ARBA00023015"/>
    </source>
</evidence>
<dbReference type="Gene3D" id="1.10.10.10">
    <property type="entry name" value="Winged helix-like DNA-binding domain superfamily/Winged helix DNA-binding domain"/>
    <property type="match status" value="1"/>
</dbReference>
<accession>A0A559T1D0</accession>
<gene>
    <name evidence="3" type="ORF">FHU10_0827</name>
</gene>
<protein>
    <submittedName>
        <fullName evidence="3">FaeA-like protein</fullName>
    </submittedName>
</protein>
<dbReference type="OrthoDB" id="6545305at2"/>
<dbReference type="GO" id="GO:0006355">
    <property type="term" value="P:regulation of DNA-templated transcription"/>
    <property type="evidence" value="ECO:0007669"/>
    <property type="project" value="InterPro"/>
</dbReference>
<evidence type="ECO:0000256" key="2">
    <source>
        <dbReference type="ARBA" id="ARBA00023163"/>
    </source>
</evidence>
<name>A0A559T1D0_SERFO</name>
<dbReference type="EMBL" id="VISQ01000001">
    <property type="protein sequence ID" value="TVZ68395.1"/>
    <property type="molecule type" value="Genomic_DNA"/>
</dbReference>
<reference evidence="3" key="1">
    <citation type="submission" date="2019-06" db="EMBL/GenBank/DDBJ databases">
        <authorList>
            <person name="Deangelis K."/>
            <person name="Huntemann M."/>
            <person name="Clum A."/>
            <person name="Pillay M."/>
            <person name="Palaniappan K."/>
            <person name="Varghese N."/>
            <person name="Mikhailova N."/>
            <person name="Stamatis D."/>
            <person name="Reddy T."/>
            <person name="Daum C."/>
            <person name="Shapiro N."/>
            <person name="Ivanova N."/>
            <person name="Kyrpides N."/>
            <person name="Woyke T."/>
        </authorList>
    </citation>
    <scope>NUCLEOTIDE SEQUENCE [LARGE SCALE GENOMIC DNA]</scope>
    <source>
        <strain evidence="3">128R</strain>
    </source>
</reference>
<dbReference type="Pfam" id="PF04703">
    <property type="entry name" value="FaeA"/>
    <property type="match status" value="1"/>
</dbReference>
<proteinExistence type="predicted"/>
<sequence>MKEKLETVFYGKNQSPLEKTAEMKRVMTLILQFLREQGEEGVTTRQVSNACDLSIYSSRNWLIKLESVGLIYNRKQSERKSKWFISTS</sequence>
<dbReference type="InterPro" id="IPR036388">
    <property type="entry name" value="WH-like_DNA-bd_sf"/>
</dbReference>
<dbReference type="InterPro" id="IPR036390">
    <property type="entry name" value="WH_DNA-bd_sf"/>
</dbReference>
<evidence type="ECO:0000313" key="3">
    <source>
        <dbReference type="EMBL" id="TVZ68395.1"/>
    </source>
</evidence>